<comment type="caution">
    <text evidence="16">The sequence shown here is derived from an EMBL/GenBank/DDBJ whole genome shotgun (WGS) entry which is preliminary data.</text>
</comment>
<dbReference type="PROSITE" id="PS51892">
    <property type="entry name" value="SUBTILASE"/>
    <property type="match status" value="1"/>
</dbReference>
<evidence type="ECO:0000256" key="9">
    <source>
        <dbReference type="PROSITE-ProRule" id="PRU01240"/>
    </source>
</evidence>
<dbReference type="Pfam" id="PF00082">
    <property type="entry name" value="Peptidase_S8"/>
    <property type="match status" value="1"/>
</dbReference>
<feature type="chain" id="PRO_5016637019" description="Peptidase S8" evidence="12">
    <location>
        <begin position="34"/>
        <end position="1073"/>
    </location>
</feature>
<evidence type="ECO:0008006" key="18">
    <source>
        <dbReference type="Google" id="ProtNLM"/>
    </source>
</evidence>
<keyword evidence="5 9" id="KW-0378">Hydrolase</keyword>
<dbReference type="InterPro" id="IPR000209">
    <property type="entry name" value="Peptidase_S8/S53_dom"/>
</dbReference>
<dbReference type="InterPro" id="IPR036852">
    <property type="entry name" value="Peptidase_S8/S53_dom_sf"/>
</dbReference>
<organism evidence="16 17">
    <name type="scientific">Abyssibacter profundi</name>
    <dbReference type="NCBI Taxonomy" id="2182787"/>
    <lineage>
        <taxon>Bacteria</taxon>
        <taxon>Pseudomonadati</taxon>
        <taxon>Pseudomonadota</taxon>
        <taxon>Gammaproteobacteria</taxon>
        <taxon>Chromatiales</taxon>
        <taxon>Oceanococcaceae</taxon>
        <taxon>Abyssibacter</taxon>
    </lineage>
</organism>
<dbReference type="GO" id="GO:0006508">
    <property type="term" value="P:proteolysis"/>
    <property type="evidence" value="ECO:0007669"/>
    <property type="project" value="UniProtKB-KW"/>
</dbReference>
<evidence type="ECO:0000256" key="2">
    <source>
        <dbReference type="ARBA" id="ARBA00022525"/>
    </source>
</evidence>
<dbReference type="InterPro" id="IPR003137">
    <property type="entry name" value="PA_domain"/>
</dbReference>
<dbReference type="NCBIfam" id="TIGR03501">
    <property type="entry name" value="GlyGly_CTERM"/>
    <property type="match status" value="1"/>
</dbReference>
<feature type="active site" description="Charge relay system" evidence="8 9">
    <location>
        <position position="200"/>
    </location>
</feature>
<gene>
    <name evidence="16" type="ORF">DEH80_09545</name>
</gene>
<dbReference type="InterPro" id="IPR046450">
    <property type="entry name" value="PA_dom_sf"/>
</dbReference>
<feature type="active site" description="Charge relay system" evidence="8 9">
    <location>
        <position position="269"/>
    </location>
</feature>
<dbReference type="PRINTS" id="PR00723">
    <property type="entry name" value="SUBTILISIN"/>
</dbReference>
<dbReference type="GO" id="GO:0005576">
    <property type="term" value="C:extracellular region"/>
    <property type="evidence" value="ECO:0007669"/>
    <property type="project" value="UniProtKB-SubCell"/>
</dbReference>
<dbReference type="PROSITE" id="PS00136">
    <property type="entry name" value="SUBTILASE_ASP"/>
    <property type="match status" value="1"/>
</dbReference>
<dbReference type="InterPro" id="IPR045051">
    <property type="entry name" value="SBT"/>
</dbReference>
<comment type="similarity">
    <text evidence="9 10">Belongs to the peptidase S8 family.</text>
</comment>
<evidence type="ECO:0000256" key="6">
    <source>
        <dbReference type="ARBA" id="ARBA00022825"/>
    </source>
</evidence>
<evidence type="ECO:0000313" key="16">
    <source>
        <dbReference type="EMBL" id="PWN56046.1"/>
    </source>
</evidence>
<dbReference type="RefSeq" id="WP_109720262.1">
    <property type="nucleotide sequence ID" value="NZ_QEQK01000007.1"/>
</dbReference>
<dbReference type="OrthoDB" id="9790784at2"/>
<dbReference type="SUPFAM" id="SSF52025">
    <property type="entry name" value="PA domain"/>
    <property type="match status" value="1"/>
</dbReference>
<dbReference type="Gene3D" id="3.40.50.200">
    <property type="entry name" value="Peptidase S8/S53 domain"/>
    <property type="match status" value="1"/>
</dbReference>
<dbReference type="CDD" id="cd02120">
    <property type="entry name" value="PA_subtilisin_like"/>
    <property type="match status" value="1"/>
</dbReference>
<feature type="region of interest" description="Disordered" evidence="11">
    <location>
        <begin position="1026"/>
        <end position="1052"/>
    </location>
</feature>
<evidence type="ECO:0000259" key="15">
    <source>
        <dbReference type="Pfam" id="PF17766"/>
    </source>
</evidence>
<dbReference type="Gene3D" id="2.60.40.2310">
    <property type="match status" value="1"/>
</dbReference>
<feature type="active site" description="Charge relay system" evidence="8 9">
    <location>
        <position position="600"/>
    </location>
</feature>
<dbReference type="Pfam" id="PF02225">
    <property type="entry name" value="PA"/>
    <property type="match status" value="1"/>
</dbReference>
<evidence type="ECO:0000259" key="13">
    <source>
        <dbReference type="Pfam" id="PF00082"/>
    </source>
</evidence>
<keyword evidence="4 12" id="KW-0732">Signal</keyword>
<evidence type="ECO:0000256" key="10">
    <source>
        <dbReference type="RuleBase" id="RU003355"/>
    </source>
</evidence>
<dbReference type="CDD" id="cd04852">
    <property type="entry name" value="Peptidases_S8_3"/>
    <property type="match status" value="1"/>
</dbReference>
<dbReference type="Gene3D" id="2.60.120.380">
    <property type="match status" value="1"/>
</dbReference>
<evidence type="ECO:0000256" key="8">
    <source>
        <dbReference type="PIRSR" id="PIRSR615500-1"/>
    </source>
</evidence>
<dbReference type="PROSITE" id="PS00138">
    <property type="entry name" value="SUBTILASE_SER"/>
    <property type="match status" value="1"/>
</dbReference>
<comment type="subcellular location">
    <subcellularLocation>
        <location evidence="1">Secreted</location>
    </subcellularLocation>
</comment>
<dbReference type="Pfam" id="PF17766">
    <property type="entry name" value="fn3_6"/>
    <property type="match status" value="1"/>
</dbReference>
<keyword evidence="6 9" id="KW-0720">Serine protease</keyword>
<evidence type="ECO:0000256" key="12">
    <source>
        <dbReference type="SAM" id="SignalP"/>
    </source>
</evidence>
<dbReference type="GO" id="GO:0004252">
    <property type="term" value="F:serine-type endopeptidase activity"/>
    <property type="evidence" value="ECO:0007669"/>
    <property type="project" value="UniProtKB-UniRule"/>
</dbReference>
<feature type="domain" description="PA" evidence="14">
    <location>
        <begin position="438"/>
        <end position="517"/>
    </location>
</feature>
<protein>
    <recommendedName>
        <fullName evidence="18">Peptidase S8</fullName>
    </recommendedName>
</protein>
<evidence type="ECO:0000256" key="5">
    <source>
        <dbReference type="ARBA" id="ARBA00022801"/>
    </source>
</evidence>
<keyword evidence="2" id="KW-0964">Secreted</keyword>
<evidence type="ECO:0000313" key="17">
    <source>
        <dbReference type="Proteomes" id="UP000251800"/>
    </source>
</evidence>
<evidence type="ECO:0000256" key="3">
    <source>
        <dbReference type="ARBA" id="ARBA00022670"/>
    </source>
</evidence>
<dbReference type="Gene3D" id="3.50.30.30">
    <property type="match status" value="1"/>
</dbReference>
<dbReference type="InterPro" id="IPR023828">
    <property type="entry name" value="Peptidase_S8_Ser-AS"/>
</dbReference>
<dbReference type="SUPFAM" id="SSF52743">
    <property type="entry name" value="Subtilisin-like"/>
    <property type="match status" value="1"/>
</dbReference>
<dbReference type="InterPro" id="IPR020008">
    <property type="entry name" value="GlyGly_CTERM"/>
</dbReference>
<feature type="domain" description="Peptidase S8/S53" evidence="13">
    <location>
        <begin position="191"/>
        <end position="642"/>
    </location>
</feature>
<dbReference type="Proteomes" id="UP000251800">
    <property type="component" value="Unassembled WGS sequence"/>
</dbReference>
<dbReference type="AlphaFoldDB" id="A0A363UKT7"/>
<dbReference type="InterPro" id="IPR023827">
    <property type="entry name" value="Peptidase_S8_Asp-AS"/>
</dbReference>
<accession>A0A363UKT7</accession>
<keyword evidence="17" id="KW-1185">Reference proteome</keyword>
<dbReference type="PANTHER" id="PTHR10795">
    <property type="entry name" value="PROPROTEIN CONVERTASE SUBTILISIN/KEXIN"/>
    <property type="match status" value="1"/>
</dbReference>
<dbReference type="InterPro" id="IPR034197">
    <property type="entry name" value="Peptidases_S8_3"/>
</dbReference>
<keyword evidence="7" id="KW-0325">Glycoprotein</keyword>
<dbReference type="InterPro" id="IPR041469">
    <property type="entry name" value="Subtilisin-like_FN3"/>
</dbReference>
<feature type="domain" description="Subtilisin-like protease fibronectin type-III" evidence="15">
    <location>
        <begin position="697"/>
        <end position="777"/>
    </location>
</feature>
<keyword evidence="3 9" id="KW-0645">Protease</keyword>
<evidence type="ECO:0000256" key="7">
    <source>
        <dbReference type="ARBA" id="ARBA00023180"/>
    </source>
</evidence>
<proteinExistence type="inferred from homology"/>
<feature type="signal peptide" evidence="12">
    <location>
        <begin position="1"/>
        <end position="33"/>
    </location>
</feature>
<evidence type="ECO:0000256" key="1">
    <source>
        <dbReference type="ARBA" id="ARBA00004613"/>
    </source>
</evidence>
<evidence type="ECO:0000259" key="14">
    <source>
        <dbReference type="Pfam" id="PF02225"/>
    </source>
</evidence>
<evidence type="ECO:0000256" key="4">
    <source>
        <dbReference type="ARBA" id="ARBA00022729"/>
    </source>
</evidence>
<dbReference type="InterPro" id="IPR015500">
    <property type="entry name" value="Peptidase_S8_subtilisin-rel"/>
</dbReference>
<dbReference type="EMBL" id="QEQK01000007">
    <property type="protein sequence ID" value="PWN56046.1"/>
    <property type="molecule type" value="Genomic_DNA"/>
</dbReference>
<name>A0A363UKT7_9GAMM</name>
<sequence>MLKQLSARRRVTRNLAICLAAGLGAITAPAALAQMVNWAPGPGEVAYEDRAAGDTYIVLHQADPLALYAGDIDGLVATTPRLRGERRLDVHSADAVAYLGFLDAQHDALITAAEAALGRDLTIRRRLRYALSGFTAVMSPEEARVVASLPGVRRVEAGVALTLQTDNGPAWIGADGAYDGTGTHDGIGTRGEGIIVGVIDSGVNHDHPSFAATGPVDGYVHENPLTDPITGLPTYVGACDPVTGQPFCNDKLIGVWDFTGTTPHDDNGHGSHTASTTAGNVVDAVLTAPTIDLDRRISGVAPHANIISYKGCITTPAIGTCLTPETDAAIDQAVADGVDVINFSIGGPAGDPWSDSGALGFLAAQAAGIFVATSAGNDGPKAATLGSPADAPWLTSVAASTHDRSLGNRLIGMAGGQSAPPADIAGKSLTSALPETRIVYAGDYGDPLCQTPYTAGTFNGEIVVCDRGINARVEKAENVEAGGAGGFVLANDSANGNSLVADGYVIPGVHITYDDGVVLKAWLADGGDDHVAQIEGTTAVAARENGDVMAGFSSRGQNPSAPGLVKPDITAPGVDILAAVLTDLTNPSTSPEYGVISGTSMSSPHTAGAAALIRALQPDWTPDQVKSALMTTAYVVRGKTGTDGLVKEDGVTPADALDLGAGRVDLTQAARAGFLMSEIEANYTAADPAAGGDPTTLNLPSLGHGNCLGSCSWTRTLTGAVATDWTVSVSSPDGLPVTVEPASFSLGAGEDITLSVTADVEGLQINRWAFADLVFTPADAAIPVAHLPMAVRIGPIPETRSFDITTYQGSVTIEDFVSQIDIASFTPTISGMQRGLTTERTMTQDPTVLDPYDGPHSGPDDPDPAAGTFFVLVDVPEPGGKLLDTRISETTSADMDLFVGKDNNGDGLPDEGEELCAAATAAALEQCTLVAPEAGTYWILVQNWLTGSGADAVTLSTTVIPAEDLGNLTATAPSPVGAGEPFDITLAWSESDFEVGDTWVGLVEVNSGSSSVTDVAIMVVEFNVTDLTDTPPDDDPTPGDDPADRNPPTGSGGALGWATLFALLGAFLRRRRV</sequence>
<evidence type="ECO:0000256" key="11">
    <source>
        <dbReference type="SAM" id="MobiDB-lite"/>
    </source>
</evidence>
<reference evidence="16 17" key="1">
    <citation type="submission" date="2018-05" db="EMBL/GenBank/DDBJ databases">
        <title>Abyssibacter profundi OUC007T gen. nov., sp. nov, a marine bacterium isolated from seawater of the Mariana Trench.</title>
        <authorList>
            <person name="Zhou S."/>
        </authorList>
    </citation>
    <scope>NUCLEOTIDE SEQUENCE [LARGE SCALE GENOMIC DNA]</scope>
    <source>
        <strain evidence="16 17">OUC007</strain>
    </source>
</reference>